<dbReference type="EMBL" id="AP028916">
    <property type="protein sequence ID" value="BES97861.1"/>
    <property type="molecule type" value="Genomic_DNA"/>
</dbReference>
<proteinExistence type="predicted"/>
<organism evidence="2 3">
    <name type="scientific">Nesidiocoris tenuis</name>
    <dbReference type="NCBI Taxonomy" id="355587"/>
    <lineage>
        <taxon>Eukaryota</taxon>
        <taxon>Metazoa</taxon>
        <taxon>Ecdysozoa</taxon>
        <taxon>Arthropoda</taxon>
        <taxon>Hexapoda</taxon>
        <taxon>Insecta</taxon>
        <taxon>Pterygota</taxon>
        <taxon>Neoptera</taxon>
        <taxon>Paraneoptera</taxon>
        <taxon>Hemiptera</taxon>
        <taxon>Heteroptera</taxon>
        <taxon>Panheteroptera</taxon>
        <taxon>Cimicomorpha</taxon>
        <taxon>Miridae</taxon>
        <taxon>Dicyphina</taxon>
        <taxon>Nesidiocoris</taxon>
    </lineage>
</organism>
<sequence>MSFRLSTVFLSTSAGGARSETSAKEEPPSSAPAAKPPPAVAIVTPHRSSSLDILNFEEKRQLIASSLSLTDFLNKGGSATSPSSPTSGSFYGKRIAPTYRSGAPYPPRNIRFTEYRRLRDQNIRVQNMHTRPWNMRYPEYAFERRIFFPLQNLKS</sequence>
<evidence type="ECO:0000313" key="3">
    <source>
        <dbReference type="Proteomes" id="UP001307889"/>
    </source>
</evidence>
<protein>
    <submittedName>
        <fullName evidence="2">Phosphatase and actin regulator</fullName>
    </submittedName>
</protein>
<evidence type="ECO:0000313" key="2">
    <source>
        <dbReference type="EMBL" id="BES97861.1"/>
    </source>
</evidence>
<keyword evidence="3" id="KW-1185">Reference proteome</keyword>
<gene>
    <name evidence="2" type="ORF">NTJ_10675</name>
</gene>
<accession>A0ABN7B3X7</accession>
<name>A0ABN7B3X7_9HEMI</name>
<reference evidence="2 3" key="1">
    <citation type="submission" date="2023-09" db="EMBL/GenBank/DDBJ databases">
        <title>Nesidiocoris tenuis whole genome shotgun sequence.</title>
        <authorList>
            <person name="Shibata T."/>
            <person name="Shimoda M."/>
            <person name="Kobayashi T."/>
            <person name="Uehara T."/>
        </authorList>
    </citation>
    <scope>NUCLEOTIDE SEQUENCE [LARGE SCALE GENOMIC DNA]</scope>
    <source>
        <strain evidence="2 3">Japan</strain>
    </source>
</reference>
<feature type="region of interest" description="Disordered" evidence="1">
    <location>
        <begin position="14"/>
        <end position="39"/>
    </location>
</feature>
<dbReference type="Proteomes" id="UP001307889">
    <property type="component" value="Chromosome 8"/>
</dbReference>
<evidence type="ECO:0000256" key="1">
    <source>
        <dbReference type="SAM" id="MobiDB-lite"/>
    </source>
</evidence>